<comment type="caution">
    <text evidence="1">The sequence shown here is derived from an EMBL/GenBank/DDBJ whole genome shotgun (WGS) entry which is preliminary data.</text>
</comment>
<evidence type="ECO:0000313" key="1">
    <source>
        <dbReference type="EMBL" id="CAB4003556.1"/>
    </source>
</evidence>
<name>A0A7D9IDJ7_PARCT</name>
<gene>
    <name evidence="1" type="ORF">PACLA_8A062202</name>
</gene>
<proteinExistence type="predicted"/>
<keyword evidence="2" id="KW-1185">Reference proteome</keyword>
<sequence>MSELPLQFVWCENSKSIFRQTLKSAEIQQKLYEFTKSDFTNDLNGVNKCVSELQNILLDTSKKSLKIKKNKLRKRENVAQKKWFDKDAESNDTISENSLIKNIKIQPTLNDLESDKNSKNSPKDSEWFSHFEQLHCKHQISNKEHEGIIENLKHIVNSKNLLNELDTEITNEEILNAAKKIKTKKLHTQIELIMK</sequence>
<dbReference type="Proteomes" id="UP001152795">
    <property type="component" value="Unassembled WGS sequence"/>
</dbReference>
<organism evidence="1 2">
    <name type="scientific">Paramuricea clavata</name>
    <name type="common">Red gorgonian</name>
    <name type="synonym">Violescent sea-whip</name>
    <dbReference type="NCBI Taxonomy" id="317549"/>
    <lineage>
        <taxon>Eukaryota</taxon>
        <taxon>Metazoa</taxon>
        <taxon>Cnidaria</taxon>
        <taxon>Anthozoa</taxon>
        <taxon>Octocorallia</taxon>
        <taxon>Malacalcyonacea</taxon>
        <taxon>Plexauridae</taxon>
        <taxon>Paramuricea</taxon>
    </lineage>
</organism>
<dbReference type="EMBL" id="CACRXK020004663">
    <property type="protein sequence ID" value="CAB4003556.1"/>
    <property type="molecule type" value="Genomic_DNA"/>
</dbReference>
<evidence type="ECO:0000313" key="2">
    <source>
        <dbReference type="Proteomes" id="UP001152795"/>
    </source>
</evidence>
<reference evidence="1" key="1">
    <citation type="submission" date="2020-04" db="EMBL/GenBank/DDBJ databases">
        <authorList>
            <person name="Alioto T."/>
            <person name="Alioto T."/>
            <person name="Gomez Garrido J."/>
        </authorList>
    </citation>
    <scope>NUCLEOTIDE SEQUENCE</scope>
    <source>
        <strain evidence="1">A484AB</strain>
    </source>
</reference>
<protein>
    <submittedName>
        <fullName evidence="1">Uncharacterized protein</fullName>
    </submittedName>
</protein>
<dbReference type="AlphaFoldDB" id="A0A7D9IDJ7"/>
<accession>A0A7D9IDJ7</accession>